<accession>A0A097EMX7</accession>
<dbReference type="CDD" id="cd06259">
    <property type="entry name" value="YdcF-like"/>
    <property type="match status" value="1"/>
</dbReference>
<gene>
    <name evidence="3" type="ORF">LO80_02285</name>
</gene>
<dbReference type="Gene3D" id="3.40.50.620">
    <property type="entry name" value="HUPs"/>
    <property type="match status" value="1"/>
</dbReference>
<dbReference type="GO" id="GO:0005886">
    <property type="term" value="C:plasma membrane"/>
    <property type="evidence" value="ECO:0007669"/>
    <property type="project" value="TreeGrafter"/>
</dbReference>
<keyword evidence="4" id="KW-1185">Reference proteome</keyword>
<evidence type="ECO:0000259" key="2">
    <source>
        <dbReference type="Pfam" id="PF02698"/>
    </source>
</evidence>
<dbReference type="EMBL" id="CP009574">
    <property type="protein sequence ID" value="AIT08921.1"/>
    <property type="molecule type" value="Genomic_DNA"/>
</dbReference>
<feature type="signal peptide" evidence="1">
    <location>
        <begin position="1"/>
        <end position="20"/>
    </location>
</feature>
<dbReference type="AlphaFoldDB" id="A0A097EMX7"/>
<dbReference type="STRING" id="1547445.LO80_02285"/>
<organism evidence="3 4">
    <name type="scientific">Candidatus Francisella endociliophora</name>
    <dbReference type="NCBI Taxonomy" id="653937"/>
    <lineage>
        <taxon>Bacteria</taxon>
        <taxon>Pseudomonadati</taxon>
        <taxon>Pseudomonadota</taxon>
        <taxon>Gammaproteobacteria</taxon>
        <taxon>Thiotrichales</taxon>
        <taxon>Francisellaceae</taxon>
        <taxon>Francisella</taxon>
    </lineage>
</organism>
<proteinExistence type="predicted"/>
<dbReference type="InterPro" id="IPR014729">
    <property type="entry name" value="Rossmann-like_a/b/a_fold"/>
</dbReference>
<evidence type="ECO:0000313" key="4">
    <source>
        <dbReference type="Proteomes" id="UP000029672"/>
    </source>
</evidence>
<evidence type="ECO:0000313" key="3">
    <source>
        <dbReference type="EMBL" id="AIT08921.1"/>
    </source>
</evidence>
<dbReference type="PANTHER" id="PTHR30336">
    <property type="entry name" value="INNER MEMBRANE PROTEIN, PROBABLE PERMEASE"/>
    <property type="match status" value="1"/>
</dbReference>
<dbReference type="InterPro" id="IPR051599">
    <property type="entry name" value="Cell_Envelope_Assoc"/>
</dbReference>
<dbReference type="RefSeq" id="WP_040008168.1">
    <property type="nucleotide sequence ID" value="NZ_CP009574.1"/>
</dbReference>
<dbReference type="KEGG" id="frf:LO80_02285"/>
<dbReference type="GO" id="GO:0043164">
    <property type="term" value="P:Gram-negative-bacterium-type cell wall biogenesis"/>
    <property type="evidence" value="ECO:0007669"/>
    <property type="project" value="TreeGrafter"/>
</dbReference>
<dbReference type="PANTHER" id="PTHR30336:SF4">
    <property type="entry name" value="ENVELOPE BIOGENESIS FACTOR ELYC"/>
    <property type="match status" value="1"/>
</dbReference>
<feature type="domain" description="DUF218" evidence="2">
    <location>
        <begin position="187"/>
        <end position="310"/>
    </location>
</feature>
<keyword evidence="1" id="KW-0732">Signal</keyword>
<reference evidence="3 4" key="1">
    <citation type="submission" date="2014-10" db="EMBL/GenBank/DDBJ databases">
        <title>Whole genome sequence of Francisella endociliophora strain FSC1006, isolated from a laboratory culture of the marine ciliate Euplotes raikovi.</title>
        <authorList>
            <person name="Granberg M."/>
            <person name="Backman S."/>
            <person name="Lundmark E."/>
            <person name="Nilsson E."/>
            <person name="Karlsson E."/>
            <person name="Thelaus J."/>
            <person name="Ohrman C."/>
            <person name="Larkeryd A."/>
            <person name="Stenberg P."/>
        </authorList>
    </citation>
    <scope>NUCLEOTIDE SEQUENCE [LARGE SCALE GENOMIC DNA]</scope>
    <source>
        <strain evidence="3 4">FSC1006</strain>
    </source>
</reference>
<evidence type="ECO:0000256" key="1">
    <source>
        <dbReference type="SAM" id="SignalP"/>
    </source>
</evidence>
<dbReference type="Pfam" id="PF02698">
    <property type="entry name" value="DUF218"/>
    <property type="match status" value="1"/>
</dbReference>
<name>A0A097EMX7_9GAMM</name>
<sequence length="355" mass="39481">MRFNKIIASAFIIAPICIFAANTPSNFNLDILNLQQNAIADIQYNLSVSKSDKGTGATTTRGDQSGAIEDIKKALKEAPKGSYLQTQLAISLALLEVSNNQLDNAKATLESIGDINSNNPILQVLLTAYSLVWDSNNFDKNMAILEKSNWQQMPLYIQAIKTAKSNFGLKINTNFEQLRNFEQNSLAIITLGYSLNDDGSMSEILTDRLKLTLAAHKKYPNAVIIVSGGVAHQGVTESYRMKQWLIKHKVPADKIIQEDQSISTVTNAMNSIDIIKKLNRPIKDILLISSDSHIRRANSIFQQELQNTQLPFKLTDIAAKTDYNISKPADKQEKILIIKDTVRIAGIWQMPGMVF</sequence>
<protein>
    <recommendedName>
        <fullName evidence="2">DUF218 domain-containing protein</fullName>
    </recommendedName>
</protein>
<dbReference type="Proteomes" id="UP000029672">
    <property type="component" value="Chromosome"/>
</dbReference>
<dbReference type="InterPro" id="IPR003848">
    <property type="entry name" value="DUF218"/>
</dbReference>
<dbReference type="eggNOG" id="COG1434">
    <property type="taxonomic scope" value="Bacteria"/>
</dbReference>
<dbReference type="HOGENOM" id="CLU_780218_0_0_6"/>
<feature type="chain" id="PRO_5001930164" description="DUF218 domain-containing protein" evidence="1">
    <location>
        <begin position="21"/>
        <end position="355"/>
    </location>
</feature>
<dbReference type="GO" id="GO:0000270">
    <property type="term" value="P:peptidoglycan metabolic process"/>
    <property type="evidence" value="ECO:0007669"/>
    <property type="project" value="TreeGrafter"/>
</dbReference>
<dbReference type="OrthoDB" id="3289889at2"/>